<keyword evidence="1" id="KW-1133">Transmembrane helix</keyword>
<proteinExistence type="predicted"/>
<keyword evidence="1" id="KW-0812">Transmembrane</keyword>
<dbReference type="EMBL" id="MU002332">
    <property type="protein sequence ID" value="KAF2787332.1"/>
    <property type="molecule type" value="Genomic_DNA"/>
</dbReference>
<feature type="transmembrane region" description="Helical" evidence="1">
    <location>
        <begin position="15"/>
        <end position="36"/>
    </location>
</feature>
<gene>
    <name evidence="2" type="ORF">K505DRAFT_190649</name>
</gene>
<keyword evidence="3" id="KW-1185">Reference proteome</keyword>
<reference evidence="2" key="1">
    <citation type="journal article" date="2020" name="Stud. Mycol.">
        <title>101 Dothideomycetes genomes: a test case for predicting lifestyles and emergence of pathogens.</title>
        <authorList>
            <person name="Haridas S."/>
            <person name="Albert R."/>
            <person name="Binder M."/>
            <person name="Bloem J."/>
            <person name="Labutti K."/>
            <person name="Salamov A."/>
            <person name="Andreopoulos B."/>
            <person name="Baker S."/>
            <person name="Barry K."/>
            <person name="Bills G."/>
            <person name="Bluhm B."/>
            <person name="Cannon C."/>
            <person name="Castanera R."/>
            <person name="Culley D."/>
            <person name="Daum C."/>
            <person name="Ezra D."/>
            <person name="Gonzalez J."/>
            <person name="Henrissat B."/>
            <person name="Kuo A."/>
            <person name="Liang C."/>
            <person name="Lipzen A."/>
            <person name="Lutzoni F."/>
            <person name="Magnuson J."/>
            <person name="Mondo S."/>
            <person name="Nolan M."/>
            <person name="Ohm R."/>
            <person name="Pangilinan J."/>
            <person name="Park H.-J."/>
            <person name="Ramirez L."/>
            <person name="Alfaro M."/>
            <person name="Sun H."/>
            <person name="Tritt A."/>
            <person name="Yoshinaga Y."/>
            <person name="Zwiers L.-H."/>
            <person name="Turgeon B."/>
            <person name="Goodwin S."/>
            <person name="Spatafora J."/>
            <person name="Crous P."/>
            <person name="Grigoriev I."/>
        </authorList>
    </citation>
    <scope>NUCLEOTIDE SEQUENCE</scope>
    <source>
        <strain evidence="2">CBS 109.77</strain>
    </source>
</reference>
<dbReference type="AlphaFoldDB" id="A0A6A6WTC8"/>
<evidence type="ECO:0000256" key="1">
    <source>
        <dbReference type="SAM" id="Phobius"/>
    </source>
</evidence>
<organism evidence="2 3">
    <name type="scientific">Melanomma pulvis-pyrius CBS 109.77</name>
    <dbReference type="NCBI Taxonomy" id="1314802"/>
    <lineage>
        <taxon>Eukaryota</taxon>
        <taxon>Fungi</taxon>
        <taxon>Dikarya</taxon>
        <taxon>Ascomycota</taxon>
        <taxon>Pezizomycotina</taxon>
        <taxon>Dothideomycetes</taxon>
        <taxon>Pleosporomycetidae</taxon>
        <taxon>Pleosporales</taxon>
        <taxon>Melanommataceae</taxon>
        <taxon>Melanomma</taxon>
    </lineage>
</organism>
<feature type="non-terminal residue" evidence="2">
    <location>
        <position position="1"/>
    </location>
</feature>
<feature type="transmembrane region" description="Helical" evidence="1">
    <location>
        <begin position="121"/>
        <end position="145"/>
    </location>
</feature>
<evidence type="ECO:0000313" key="3">
    <source>
        <dbReference type="Proteomes" id="UP000799757"/>
    </source>
</evidence>
<feature type="non-terminal residue" evidence="2">
    <location>
        <position position="147"/>
    </location>
</feature>
<feature type="transmembrane region" description="Helical" evidence="1">
    <location>
        <begin position="82"/>
        <end position="101"/>
    </location>
</feature>
<evidence type="ECO:0000313" key="2">
    <source>
        <dbReference type="EMBL" id="KAF2787332.1"/>
    </source>
</evidence>
<protein>
    <submittedName>
        <fullName evidence="2">Uncharacterized protein</fullName>
    </submittedName>
</protein>
<dbReference type="OrthoDB" id="5342924at2759"/>
<sequence length="147" mass="16135">ESPKVALYHNRGVALLHWLLHIPPLAGAVTLIVINITRYVVSYEPRATATLQFAAKLHEVLMQASIATVLLSYIRARAYQDFIPFGSLFAPINTPNLAYLWSLEYWSSFTSKTLPISNRLVSGLVITFGILLAAVVGPSSAVAMIPR</sequence>
<accession>A0A6A6WTC8</accession>
<name>A0A6A6WTC8_9PLEO</name>
<dbReference type="Proteomes" id="UP000799757">
    <property type="component" value="Unassembled WGS sequence"/>
</dbReference>
<keyword evidence="1" id="KW-0472">Membrane</keyword>